<feature type="coiled-coil region" evidence="1">
    <location>
        <begin position="30"/>
        <end position="80"/>
    </location>
</feature>
<name>A0A1I1CAY8_9BACT</name>
<keyword evidence="1" id="KW-0175">Coiled coil</keyword>
<protein>
    <submittedName>
        <fullName evidence="2">Uncharacterized protein</fullName>
    </submittedName>
</protein>
<dbReference type="EMBL" id="FOKK01000027">
    <property type="protein sequence ID" value="SFB59821.1"/>
    <property type="molecule type" value="Genomic_DNA"/>
</dbReference>
<dbReference type="Pfam" id="PF14335">
    <property type="entry name" value="DUF4391"/>
    <property type="match status" value="1"/>
</dbReference>
<dbReference type="InterPro" id="IPR025503">
    <property type="entry name" value="DUF4391"/>
</dbReference>
<accession>A0A1I1CAY8</accession>
<keyword evidence="3" id="KW-1185">Reference proteome</keyword>
<evidence type="ECO:0000313" key="2">
    <source>
        <dbReference type="EMBL" id="SFB59821.1"/>
    </source>
</evidence>
<dbReference type="Proteomes" id="UP000198790">
    <property type="component" value="Unassembled WGS sequence"/>
</dbReference>
<proteinExistence type="predicted"/>
<evidence type="ECO:0000256" key="1">
    <source>
        <dbReference type="SAM" id="Coils"/>
    </source>
</evidence>
<sequence length="80" mass="9535">MKNSLDYAFKDLCPQLSPDRTREYESIDELITHNREALNLNKKIEKLKSRIAKEKQFNRKVELNMELEELEVEITLLKAK</sequence>
<evidence type="ECO:0000313" key="3">
    <source>
        <dbReference type="Proteomes" id="UP000198790"/>
    </source>
</evidence>
<reference evidence="2 3" key="1">
    <citation type="submission" date="2016-10" db="EMBL/GenBank/DDBJ databases">
        <authorList>
            <person name="de Groot N.N."/>
        </authorList>
    </citation>
    <scope>NUCLEOTIDE SEQUENCE [LARGE SCALE GENOMIC DNA]</scope>
    <source>
        <strain evidence="2 3">DSM 23399</strain>
    </source>
</reference>
<dbReference type="AlphaFoldDB" id="A0A1I1CAY8"/>
<dbReference type="STRING" id="237018.SAMN04489723_12719"/>
<gene>
    <name evidence="2" type="ORF">SAMN04489723_12719</name>
</gene>
<organism evidence="2 3">
    <name type="scientific">Algoriphagus aquimarinus</name>
    <dbReference type="NCBI Taxonomy" id="237018"/>
    <lineage>
        <taxon>Bacteria</taxon>
        <taxon>Pseudomonadati</taxon>
        <taxon>Bacteroidota</taxon>
        <taxon>Cytophagia</taxon>
        <taxon>Cytophagales</taxon>
        <taxon>Cyclobacteriaceae</taxon>
        <taxon>Algoriphagus</taxon>
    </lineage>
</organism>